<evidence type="ECO:0000256" key="1">
    <source>
        <dbReference type="ARBA" id="ARBA00022737"/>
    </source>
</evidence>
<comment type="caution">
    <text evidence="5">The sequence shown here is derived from an EMBL/GenBank/DDBJ whole genome shotgun (WGS) entry which is preliminary data.</text>
</comment>
<feature type="region of interest" description="Disordered" evidence="3">
    <location>
        <begin position="456"/>
        <end position="476"/>
    </location>
</feature>
<feature type="repeat" description="NHL" evidence="2">
    <location>
        <begin position="576"/>
        <end position="618"/>
    </location>
</feature>
<keyword evidence="6" id="KW-1185">Reference proteome</keyword>
<feature type="signal peptide" evidence="4">
    <location>
        <begin position="1"/>
        <end position="17"/>
    </location>
</feature>
<evidence type="ECO:0008006" key="7">
    <source>
        <dbReference type="Google" id="ProtNLM"/>
    </source>
</evidence>
<dbReference type="PANTHER" id="PTHR13833:SF71">
    <property type="entry name" value="NHL DOMAIN-CONTAINING PROTEIN"/>
    <property type="match status" value="1"/>
</dbReference>
<evidence type="ECO:0000256" key="3">
    <source>
        <dbReference type="SAM" id="MobiDB-lite"/>
    </source>
</evidence>
<feature type="repeat" description="NHL" evidence="2">
    <location>
        <begin position="535"/>
        <end position="565"/>
    </location>
</feature>
<evidence type="ECO:0000313" key="5">
    <source>
        <dbReference type="EMBL" id="MBH9577008.1"/>
    </source>
</evidence>
<dbReference type="AlphaFoldDB" id="A0A931NGS4"/>
<keyword evidence="1" id="KW-0677">Repeat</keyword>
<gene>
    <name evidence="5" type="ORF">I7X39_08830</name>
</gene>
<dbReference type="PANTHER" id="PTHR13833">
    <property type="match status" value="1"/>
</dbReference>
<dbReference type="Proteomes" id="UP000613266">
    <property type="component" value="Unassembled WGS sequence"/>
</dbReference>
<evidence type="ECO:0000313" key="6">
    <source>
        <dbReference type="Proteomes" id="UP000613266"/>
    </source>
</evidence>
<name>A0A931NGS4_9BURK</name>
<dbReference type="InterPro" id="IPR011042">
    <property type="entry name" value="6-blade_b-propeller_TolB-like"/>
</dbReference>
<feature type="chain" id="PRO_5036858793" description="NHL repeat-containing protein" evidence="4">
    <location>
        <begin position="18"/>
        <end position="749"/>
    </location>
</feature>
<reference evidence="5" key="1">
    <citation type="submission" date="2020-12" db="EMBL/GenBank/DDBJ databases">
        <title>The genome sequence of Inhella sp. 1Y17.</title>
        <authorList>
            <person name="Liu Y."/>
        </authorList>
    </citation>
    <scope>NUCLEOTIDE SEQUENCE</scope>
    <source>
        <strain evidence="5">1Y17</strain>
    </source>
</reference>
<dbReference type="EMBL" id="JAEDAK010000005">
    <property type="protein sequence ID" value="MBH9577008.1"/>
    <property type="molecule type" value="Genomic_DNA"/>
</dbReference>
<keyword evidence="4" id="KW-0732">Signal</keyword>
<evidence type="ECO:0000256" key="4">
    <source>
        <dbReference type="SAM" id="SignalP"/>
    </source>
</evidence>
<evidence type="ECO:0000256" key="2">
    <source>
        <dbReference type="PROSITE-ProRule" id="PRU00504"/>
    </source>
</evidence>
<dbReference type="PROSITE" id="PS51125">
    <property type="entry name" value="NHL"/>
    <property type="match status" value="2"/>
</dbReference>
<sequence>MRRLLCLVALLAQFAAAAPEPHYAGTLAGSPSGLLTAVDGPRLSAVFRAPRQAVVDAQGMVWVADTGNQLIRRMAADGTVSTLAGQMGVSGFADGAGATALFNEPSGVLPAPQGGVWVLDSNNGRIRHVAADGRVSTLAGGGQGANGSRHADGQGTAAAFNEPRGFAQDGAGNLYVADYQNQVIRRITPSGLVTTLAGSPGQQGSVDGTGSAARFSDPQAVALDSAGNLYVADTGPTKAIRKITPAGVVSTLLSAGPGTRLSEPRGLALLADGSLLIADAQEQQLLQRSPAGTVSVLVGQTGKPGLADGSGTAASLYTPMGLGAGPGGTVLVADSGNHLIRQLQGAQLSLWAGLPGHSAAVEGERNAVRFEDPFAVAVDAAGQAYLADAADHAIRRVDEAGRSSVWAGRPGSYGYTEGAAIAARFRKPAGLAAAADGTLYVADSGNHAVRRIAPDGQVSTLAGNGERGSRDGAGSAAQFNEPMGLALAPDGTLYVADFGNHLVRRVTAAGLVSTVAGSAGQGGFVDGAATTTARLRSPVDVAVGTQGQVYVLDRSNHAVRVLDAGQLSTLAGSGSAGFADGSGRSARFQFPTGLAAAPDGGLWVADTDNQRLRHVTPQGVVSSPLGLQAGRADGVGSAARFFNPKDVAAGADGRLLIVDRGNRSLRWAQALATGTTAIECLLDWGERSYPTLLQPPALSQDLAPYRYRAYAGALYVGVSAADQQVYLLQQGQLQGLGSLSGFLAQAGCQ</sequence>
<dbReference type="SUPFAM" id="SSF101898">
    <property type="entry name" value="NHL repeat"/>
    <property type="match status" value="2"/>
</dbReference>
<protein>
    <recommendedName>
        <fullName evidence="7">NHL repeat-containing protein</fullName>
    </recommendedName>
</protein>
<proteinExistence type="predicted"/>
<organism evidence="5 6">
    <name type="scientific">Inhella proteolytica</name>
    <dbReference type="NCBI Taxonomy" id="2795029"/>
    <lineage>
        <taxon>Bacteria</taxon>
        <taxon>Pseudomonadati</taxon>
        <taxon>Pseudomonadota</taxon>
        <taxon>Betaproteobacteria</taxon>
        <taxon>Burkholderiales</taxon>
        <taxon>Sphaerotilaceae</taxon>
        <taxon>Inhella</taxon>
    </lineage>
</organism>
<dbReference type="InterPro" id="IPR001258">
    <property type="entry name" value="NHL_repeat"/>
</dbReference>
<dbReference type="RefSeq" id="WP_198110732.1">
    <property type="nucleotide sequence ID" value="NZ_JAEDAK010000005.1"/>
</dbReference>
<accession>A0A931NGS4</accession>
<dbReference type="Gene3D" id="2.120.10.30">
    <property type="entry name" value="TolB, C-terminal domain"/>
    <property type="match status" value="6"/>
</dbReference>
<dbReference type="Pfam" id="PF01436">
    <property type="entry name" value="NHL"/>
    <property type="match status" value="4"/>
</dbReference>